<dbReference type="SMART" id="SM00421">
    <property type="entry name" value="HTH_LUXR"/>
    <property type="match status" value="1"/>
</dbReference>
<evidence type="ECO:0000256" key="2">
    <source>
        <dbReference type="ARBA" id="ARBA00022840"/>
    </source>
</evidence>
<sequence length="917" mass="95974">MPAAEHLLGRAGELARLDLVLGGASDCPSTLLVLGDPGIGKSALIAQAARRAAARGAVVLTTTGVPSEARLPFAGLHQLLGPVLPAAARLPRPQRDALLAAFGRSETAVGDIFAVALAALSLLRDCAGTTRVVLVAEDLHWIDRATTDVLAFVARRIDADAVAIVASAREAPRGAMADVLAEVLTLGGLDDVSAGQLVDASAPGLDAALRGRLLREAHGNPLALVELSIAWSRLPPGTLIASWVPVTTRLAHTFAARIDQLPGPCRTAVLVAALNDGPSLWEVLTAASLAVGAPLTSRALEPAIEARLVELAGGDIRFRHPLMRFAIAEGAALAERQDAHSALARVLPDADRVAWHRAAAASEPDEDVAIALDGSAARARRRGAVGVAVASLERGARLSPEPSQRGRRLVRAAELAFELGRRDVVQRLLDEAEQLPLDPLDRIRLQWRRGLGDGRWRDVAQTRSLAELVDRMHRAGELDLALDALLTVAIAGWWTSADDERRATMADAVDRLGVPDSDARVLGVLAFAAPVERGTRVLAVLRRVRAEELDDPGELSLLGAAAGVLGAQELSAAFLDPAIRRLRAQDRLGGLADALISRAWAAWHLGGWDLAASAAAETVRIGVQIERPAAVAAGRLVDGALAAARGAPAVADAIAADVEATFRPLGATSMLALATVVRGLAAQADGRAGEAYDLLLPLLRGGDDGARVIVGQAGIAVFVDAAVQCGELASARAVVHSLGHLAARCGSPTMSAHLAYARPLLADDDEAEDLFVAALGSGLAAWPFLDARLLLAYGSWLRRQRRVGESRIPLRAAREAFDALAADPWGERARQELRATGESAGPRAGAAHERLTAQEREIAGLAARGMTNREIGQHLYLSPRTVGSHLYHVFPKLGITSRAELAGLAGLPGLSGRPESA</sequence>
<gene>
    <name evidence="4" type="ORF">J4E96_11180</name>
</gene>
<dbReference type="GO" id="GO:0005524">
    <property type="term" value="F:ATP binding"/>
    <property type="evidence" value="ECO:0007669"/>
    <property type="project" value="UniProtKB-KW"/>
</dbReference>
<dbReference type="PRINTS" id="PR00038">
    <property type="entry name" value="HTHLUXR"/>
</dbReference>
<dbReference type="EMBL" id="CP071868">
    <property type="protein sequence ID" value="QTE27970.1"/>
    <property type="molecule type" value="Genomic_DNA"/>
</dbReference>
<dbReference type="PROSITE" id="PS50043">
    <property type="entry name" value="HTH_LUXR_2"/>
    <property type="match status" value="1"/>
</dbReference>
<dbReference type="AlphaFoldDB" id="A0A8A4Z7T3"/>
<dbReference type="InterPro" id="IPR000792">
    <property type="entry name" value="Tscrpt_reg_LuxR_C"/>
</dbReference>
<accession>A0A8A4Z7T3</accession>
<dbReference type="Pfam" id="PF00196">
    <property type="entry name" value="GerE"/>
    <property type="match status" value="1"/>
</dbReference>
<dbReference type="SUPFAM" id="SSF46894">
    <property type="entry name" value="C-terminal effector domain of the bipartite response regulators"/>
    <property type="match status" value="1"/>
</dbReference>
<dbReference type="PROSITE" id="PS00622">
    <property type="entry name" value="HTH_LUXR_1"/>
    <property type="match status" value="1"/>
</dbReference>
<keyword evidence="1" id="KW-0547">Nucleotide-binding</keyword>
<evidence type="ECO:0000313" key="5">
    <source>
        <dbReference type="Proteomes" id="UP000663937"/>
    </source>
</evidence>
<dbReference type="InterPro" id="IPR036388">
    <property type="entry name" value="WH-like_DNA-bd_sf"/>
</dbReference>
<dbReference type="SUPFAM" id="SSF52540">
    <property type="entry name" value="P-loop containing nucleoside triphosphate hydrolases"/>
    <property type="match status" value="2"/>
</dbReference>
<dbReference type="KEGG" id="psic:J4E96_11180"/>
<reference evidence="4" key="1">
    <citation type="submission" date="2021-03" db="EMBL/GenBank/DDBJ databases">
        <title>Pengzhenrongella sicca gen. nov., sp. nov., a new member of suborder Micrococcineae isolated from High-Arctic tundra soil.</title>
        <authorList>
            <person name="Peng F."/>
        </authorList>
    </citation>
    <scope>NUCLEOTIDE SEQUENCE</scope>
    <source>
        <strain evidence="4">LRZ-2</strain>
    </source>
</reference>
<dbReference type="GO" id="GO:0004016">
    <property type="term" value="F:adenylate cyclase activity"/>
    <property type="evidence" value="ECO:0007669"/>
    <property type="project" value="TreeGrafter"/>
</dbReference>
<evidence type="ECO:0000256" key="1">
    <source>
        <dbReference type="ARBA" id="ARBA00022741"/>
    </source>
</evidence>
<feature type="domain" description="HTH luxR-type" evidence="3">
    <location>
        <begin position="844"/>
        <end position="909"/>
    </location>
</feature>
<dbReference type="GO" id="GO:0005737">
    <property type="term" value="C:cytoplasm"/>
    <property type="evidence" value="ECO:0007669"/>
    <property type="project" value="TreeGrafter"/>
</dbReference>
<dbReference type="RefSeq" id="WP_227422195.1">
    <property type="nucleotide sequence ID" value="NZ_CP071868.1"/>
</dbReference>
<proteinExistence type="predicted"/>
<keyword evidence="2" id="KW-0067">ATP-binding</keyword>
<evidence type="ECO:0000259" key="3">
    <source>
        <dbReference type="PROSITE" id="PS50043"/>
    </source>
</evidence>
<dbReference type="Gene3D" id="1.10.10.10">
    <property type="entry name" value="Winged helix-like DNA-binding domain superfamily/Winged helix DNA-binding domain"/>
    <property type="match status" value="1"/>
</dbReference>
<dbReference type="PANTHER" id="PTHR16305">
    <property type="entry name" value="TESTICULAR SOLUBLE ADENYLYL CYCLASE"/>
    <property type="match status" value="1"/>
</dbReference>
<dbReference type="GO" id="GO:0003677">
    <property type="term" value="F:DNA binding"/>
    <property type="evidence" value="ECO:0007669"/>
    <property type="project" value="InterPro"/>
</dbReference>
<dbReference type="InterPro" id="IPR016032">
    <property type="entry name" value="Sig_transdc_resp-reg_C-effctor"/>
</dbReference>
<dbReference type="InterPro" id="IPR041664">
    <property type="entry name" value="AAA_16"/>
</dbReference>
<dbReference type="GO" id="GO:0006355">
    <property type="term" value="P:regulation of DNA-templated transcription"/>
    <property type="evidence" value="ECO:0007669"/>
    <property type="project" value="InterPro"/>
</dbReference>
<organism evidence="4 5">
    <name type="scientific">Pengzhenrongella sicca</name>
    <dbReference type="NCBI Taxonomy" id="2819238"/>
    <lineage>
        <taxon>Bacteria</taxon>
        <taxon>Bacillati</taxon>
        <taxon>Actinomycetota</taxon>
        <taxon>Actinomycetes</taxon>
        <taxon>Micrococcales</taxon>
        <taxon>Pengzhenrongella</taxon>
    </lineage>
</organism>
<dbReference type="Proteomes" id="UP000663937">
    <property type="component" value="Chromosome"/>
</dbReference>
<dbReference type="Pfam" id="PF13191">
    <property type="entry name" value="AAA_16"/>
    <property type="match status" value="1"/>
</dbReference>
<name>A0A8A4Z7T3_9MICO</name>
<keyword evidence="5" id="KW-1185">Reference proteome</keyword>
<protein>
    <submittedName>
        <fullName evidence="4">AAA family ATPase</fullName>
    </submittedName>
</protein>
<dbReference type="InterPro" id="IPR027417">
    <property type="entry name" value="P-loop_NTPase"/>
</dbReference>
<evidence type="ECO:0000313" key="4">
    <source>
        <dbReference type="EMBL" id="QTE27970.1"/>
    </source>
</evidence>
<dbReference type="PANTHER" id="PTHR16305:SF35">
    <property type="entry name" value="TRANSCRIPTIONAL ACTIVATOR DOMAIN"/>
    <property type="match status" value="1"/>
</dbReference>
<dbReference type="CDD" id="cd06170">
    <property type="entry name" value="LuxR_C_like"/>
    <property type="match status" value="1"/>
</dbReference>